<evidence type="ECO:0000313" key="2">
    <source>
        <dbReference type="EMBL" id="KAF5383668.1"/>
    </source>
</evidence>
<dbReference type="Pfam" id="PF12657">
    <property type="entry name" value="TFIIIC_delta"/>
    <property type="match status" value="1"/>
</dbReference>
<evidence type="ECO:0000313" key="3">
    <source>
        <dbReference type="Proteomes" id="UP000565441"/>
    </source>
</evidence>
<reference evidence="2 3" key="1">
    <citation type="journal article" date="2020" name="ISME J.">
        <title>Uncovering the hidden diversity of litter-decomposition mechanisms in mushroom-forming fungi.</title>
        <authorList>
            <person name="Floudas D."/>
            <person name="Bentzer J."/>
            <person name="Ahren D."/>
            <person name="Johansson T."/>
            <person name="Persson P."/>
            <person name="Tunlid A."/>
        </authorList>
    </citation>
    <scope>NUCLEOTIDE SEQUENCE [LARGE SCALE GENOMIC DNA]</scope>
    <source>
        <strain evidence="2 3">CBS 661.87</strain>
    </source>
</reference>
<protein>
    <recommendedName>
        <fullName evidence="1">Transcription factor IIIC 90kDa subunit N-terminal domain-containing protein</fullName>
    </recommendedName>
</protein>
<dbReference type="OrthoDB" id="421374at2759"/>
<feature type="domain" description="Transcription factor IIIC 90kDa subunit N-terminal" evidence="1">
    <location>
        <begin position="26"/>
        <end position="166"/>
    </location>
</feature>
<dbReference type="InterPro" id="IPR024761">
    <property type="entry name" value="TFIIIC_delta_N"/>
</dbReference>
<dbReference type="AlphaFoldDB" id="A0A8H5HHW4"/>
<organism evidence="2 3">
    <name type="scientific">Tricholomella constricta</name>
    <dbReference type="NCBI Taxonomy" id="117010"/>
    <lineage>
        <taxon>Eukaryota</taxon>
        <taxon>Fungi</taxon>
        <taxon>Dikarya</taxon>
        <taxon>Basidiomycota</taxon>
        <taxon>Agaricomycotina</taxon>
        <taxon>Agaricomycetes</taxon>
        <taxon>Agaricomycetidae</taxon>
        <taxon>Agaricales</taxon>
        <taxon>Tricholomatineae</taxon>
        <taxon>Lyophyllaceae</taxon>
        <taxon>Tricholomella</taxon>
    </lineage>
</organism>
<dbReference type="Proteomes" id="UP000565441">
    <property type="component" value="Unassembled WGS sequence"/>
</dbReference>
<sequence length="184" mass="19942">MASCPVYTSLQVPTVTSYPSVKCLQWSADGQACFATKTAAYIMTPDHGVHFDTSSAIKSGKEKDDQKGIPSIGWFRTIIPFEKSDVHRWPEYSQAWGAASLGSIDVALWDVAFSPSTLSPDSGCILAALTSNMDLTLWTAAKNCLKGEWIKIHEVTPFLLKTFAGDSSPAGQTFQALKSQITSE</sequence>
<accession>A0A8H5HHW4</accession>
<keyword evidence="3" id="KW-1185">Reference proteome</keyword>
<dbReference type="EMBL" id="JAACJP010000006">
    <property type="protein sequence ID" value="KAF5383668.1"/>
    <property type="molecule type" value="Genomic_DNA"/>
</dbReference>
<comment type="caution">
    <text evidence="2">The sequence shown here is derived from an EMBL/GenBank/DDBJ whole genome shotgun (WGS) entry which is preliminary data.</text>
</comment>
<evidence type="ECO:0000259" key="1">
    <source>
        <dbReference type="Pfam" id="PF12657"/>
    </source>
</evidence>
<name>A0A8H5HHW4_9AGAR</name>
<proteinExistence type="predicted"/>
<gene>
    <name evidence="2" type="ORF">D9615_003786</name>
</gene>